<evidence type="ECO:0000259" key="5">
    <source>
        <dbReference type="PROSITE" id="PS51898"/>
    </source>
</evidence>
<dbReference type="InterPro" id="IPR013762">
    <property type="entry name" value="Integrase-like_cat_sf"/>
</dbReference>
<dbReference type="InterPro" id="IPR011010">
    <property type="entry name" value="DNA_brk_join_enz"/>
</dbReference>
<dbReference type="Pfam" id="PF00589">
    <property type="entry name" value="Phage_integrase"/>
    <property type="match status" value="1"/>
</dbReference>
<dbReference type="SUPFAM" id="SSF56349">
    <property type="entry name" value="DNA breaking-rejoining enzymes"/>
    <property type="match status" value="1"/>
</dbReference>
<dbReference type="CDD" id="cd00801">
    <property type="entry name" value="INT_P4_C"/>
    <property type="match status" value="1"/>
</dbReference>
<dbReference type="PANTHER" id="PTHR30629:SF2">
    <property type="entry name" value="PROPHAGE INTEGRASE INTS-RELATED"/>
    <property type="match status" value="1"/>
</dbReference>
<dbReference type="EMBL" id="LNXY01000031">
    <property type="protein sequence ID" value="KTC84558.1"/>
    <property type="molecule type" value="Genomic_DNA"/>
</dbReference>
<evidence type="ECO:0000256" key="3">
    <source>
        <dbReference type="ARBA" id="ARBA00023125"/>
    </source>
</evidence>
<dbReference type="PROSITE" id="PS51898">
    <property type="entry name" value="TYR_RECOMBINASE"/>
    <property type="match status" value="1"/>
</dbReference>
<evidence type="ECO:0000313" key="6">
    <source>
        <dbReference type="EMBL" id="KTC84558.1"/>
    </source>
</evidence>
<dbReference type="Pfam" id="PF13356">
    <property type="entry name" value="Arm-DNA-bind_3"/>
    <property type="match status" value="1"/>
</dbReference>
<reference evidence="6 7" key="1">
    <citation type="submission" date="2015-11" db="EMBL/GenBank/DDBJ databases">
        <title>Genomic analysis of 38 Legionella species identifies large and diverse effector repertoires.</title>
        <authorList>
            <person name="Burstein D."/>
            <person name="Amaro F."/>
            <person name="Zusman T."/>
            <person name="Lifshitz Z."/>
            <person name="Cohen O."/>
            <person name="Gilbert J.A."/>
            <person name="Pupko T."/>
            <person name="Shuman H.A."/>
            <person name="Segal G."/>
        </authorList>
    </citation>
    <scope>NUCLEOTIDE SEQUENCE [LARGE SCALE GENOMIC DNA]</scope>
    <source>
        <strain evidence="6 7">ATCC 700990</strain>
    </source>
</reference>
<keyword evidence="7" id="KW-1185">Reference proteome</keyword>
<comment type="caution">
    <text evidence="6">The sequence shown here is derived from an EMBL/GenBank/DDBJ whole genome shotgun (WGS) entry which is preliminary data.</text>
</comment>
<dbReference type="PANTHER" id="PTHR30629">
    <property type="entry name" value="PROPHAGE INTEGRASE"/>
    <property type="match status" value="1"/>
</dbReference>
<dbReference type="PATRIC" id="fig|1212489.4.peg.2871"/>
<name>A0A0W0SMM2_9GAMM</name>
<keyword evidence="4" id="KW-0233">DNA recombination</keyword>
<dbReference type="Gene3D" id="1.10.443.10">
    <property type="entry name" value="Intergrase catalytic core"/>
    <property type="match status" value="1"/>
</dbReference>
<dbReference type="InterPro" id="IPR050808">
    <property type="entry name" value="Phage_Integrase"/>
</dbReference>
<keyword evidence="2" id="KW-0229">DNA integration</keyword>
<dbReference type="InterPro" id="IPR010998">
    <property type="entry name" value="Integrase_recombinase_N"/>
</dbReference>
<dbReference type="GO" id="GO:0003677">
    <property type="term" value="F:DNA binding"/>
    <property type="evidence" value="ECO:0007669"/>
    <property type="project" value="UniProtKB-KW"/>
</dbReference>
<dbReference type="InterPro" id="IPR025166">
    <property type="entry name" value="Integrase_DNA_bind_dom"/>
</dbReference>
<protein>
    <submittedName>
        <fullName evidence="6">Integrase</fullName>
    </submittedName>
</protein>
<dbReference type="GO" id="GO:0006310">
    <property type="term" value="P:DNA recombination"/>
    <property type="evidence" value="ECO:0007669"/>
    <property type="project" value="UniProtKB-KW"/>
</dbReference>
<dbReference type="STRING" id="1212489.Ldro_2722"/>
<dbReference type="InterPro" id="IPR053876">
    <property type="entry name" value="Phage_int_M"/>
</dbReference>
<evidence type="ECO:0000256" key="2">
    <source>
        <dbReference type="ARBA" id="ARBA00022908"/>
    </source>
</evidence>
<sequence length="406" mass="46560">MKLSVLDVKKKRELDKPLKLSDGQGLFLLIQPNGKKYWRYSYRFDGKQKTLALGVFPEVSLAEARDLREEARALLKKTKVDPSEHRKALKQSQTSQDMDSFEVVAREWFANQSPIWVPTHADKIIRRLERDIFPWLGSSPIVSITAQQLLIAARRIEERGVKETARRALLNCSQVFRYAIATGRAERDPVPDLKGALQPAKTTHFATMTDPKAIGELLRAIDEYHGSFITKCALQLAPLVFVRPGELRAAEWAEIDLDAAEWNIKAERMKMRVAHLVPLSKQAIAILKELHPLTGRGKYLFSSEQTSIRPMSENTLNFALRRMGFAKSEISAHGFRAMARTLIDEILHIRPDYIEHQLAHAVRDPNGRAYNRTTHLPERREMMQKWADYLNELKRTSINSTMRETE</sequence>
<dbReference type="RefSeq" id="WP_058496997.1">
    <property type="nucleotide sequence ID" value="NZ_LNXY01000031.1"/>
</dbReference>
<dbReference type="AlphaFoldDB" id="A0A0W0SMM2"/>
<evidence type="ECO:0000256" key="1">
    <source>
        <dbReference type="ARBA" id="ARBA00008857"/>
    </source>
</evidence>
<dbReference type="Pfam" id="PF22022">
    <property type="entry name" value="Phage_int_M"/>
    <property type="match status" value="1"/>
</dbReference>
<evidence type="ECO:0000256" key="4">
    <source>
        <dbReference type="ARBA" id="ARBA00023172"/>
    </source>
</evidence>
<proteinExistence type="inferred from homology"/>
<dbReference type="Gene3D" id="3.30.160.390">
    <property type="entry name" value="Integrase, DNA-binding domain"/>
    <property type="match status" value="1"/>
</dbReference>
<accession>A0A0W0SMM2</accession>
<dbReference type="Proteomes" id="UP000054736">
    <property type="component" value="Unassembled WGS sequence"/>
</dbReference>
<gene>
    <name evidence="6" type="ORF">Ldro_2722</name>
</gene>
<keyword evidence="3" id="KW-0238">DNA-binding</keyword>
<dbReference type="InterPro" id="IPR002104">
    <property type="entry name" value="Integrase_catalytic"/>
</dbReference>
<organism evidence="6 7">
    <name type="scientific">Legionella drozanskii LLAP-1</name>
    <dbReference type="NCBI Taxonomy" id="1212489"/>
    <lineage>
        <taxon>Bacteria</taxon>
        <taxon>Pseudomonadati</taxon>
        <taxon>Pseudomonadota</taxon>
        <taxon>Gammaproteobacteria</taxon>
        <taxon>Legionellales</taxon>
        <taxon>Legionellaceae</taxon>
        <taxon>Legionella</taxon>
    </lineage>
</organism>
<evidence type="ECO:0000313" key="7">
    <source>
        <dbReference type="Proteomes" id="UP000054736"/>
    </source>
</evidence>
<feature type="domain" description="Tyr recombinase" evidence="5">
    <location>
        <begin position="203"/>
        <end position="388"/>
    </location>
</feature>
<comment type="similarity">
    <text evidence="1">Belongs to the 'phage' integrase family.</text>
</comment>
<dbReference type="Gene3D" id="1.10.150.130">
    <property type="match status" value="1"/>
</dbReference>
<dbReference type="GO" id="GO:0015074">
    <property type="term" value="P:DNA integration"/>
    <property type="evidence" value="ECO:0007669"/>
    <property type="project" value="UniProtKB-KW"/>
</dbReference>
<dbReference type="InterPro" id="IPR038488">
    <property type="entry name" value="Integrase_DNA-bd_sf"/>
</dbReference>